<proteinExistence type="inferred from homology"/>
<dbReference type="Gene3D" id="6.10.250.3200">
    <property type="match status" value="1"/>
</dbReference>
<dbReference type="RefSeq" id="WP_281393064.1">
    <property type="nucleotide sequence ID" value="NZ_JACIJF010000003.1"/>
</dbReference>
<dbReference type="PANTHER" id="PTHR32089">
    <property type="entry name" value="METHYL-ACCEPTING CHEMOTAXIS PROTEIN MCPB"/>
    <property type="match status" value="1"/>
</dbReference>
<dbReference type="PANTHER" id="PTHR32089:SF112">
    <property type="entry name" value="LYSOZYME-LIKE PROTEIN-RELATED"/>
    <property type="match status" value="1"/>
</dbReference>
<sequence>MSVLRDEVDTYASTSEEIAARTNLLALNAAIEAARSGEAGRGFSVVAQEVKALAQQARSASHEFRSEVRERLALGAGIADEMVSEIEGTRLVELAQALIQNVTRHLYGRSIDLRIMASDAEIVAATLDPTPEKLAAAQARLALFTATSPYYLNAFVADADGRVLLTSDPHARVRTTNLATAAQFLKAMASTQREQWFTDAVWQNPWSDHRAVLVFVTGIRPHGQSGTPAGVFYLEFDWEGHIPAIISDRTLFGDKDWDRTRISIIDEDARIVADSSGSRYGETIALPARAVRGAEARADATVAYASASEYHGFDGLGLRCVIEQKMLSADEILASLGGLRERRAR</sequence>
<evidence type="ECO:0000256" key="3">
    <source>
        <dbReference type="PROSITE-ProRule" id="PRU00284"/>
    </source>
</evidence>
<protein>
    <recommendedName>
        <fullName evidence="4">Methyl-accepting transducer domain-containing protein</fullName>
    </recommendedName>
</protein>
<keyword evidence="1 3" id="KW-0807">Transducer</keyword>
<comment type="similarity">
    <text evidence="2">Belongs to the methyl-accepting chemotaxis (MCP) protein family.</text>
</comment>
<evidence type="ECO:0000256" key="2">
    <source>
        <dbReference type="ARBA" id="ARBA00029447"/>
    </source>
</evidence>
<dbReference type="Proteomes" id="UP000527143">
    <property type="component" value="Unassembled WGS sequence"/>
</dbReference>
<evidence type="ECO:0000313" key="6">
    <source>
        <dbReference type="Proteomes" id="UP000527143"/>
    </source>
</evidence>
<dbReference type="InterPro" id="IPR004090">
    <property type="entry name" value="Chemotax_Me-accpt_rcpt"/>
</dbReference>
<dbReference type="GO" id="GO:0007165">
    <property type="term" value="P:signal transduction"/>
    <property type="evidence" value="ECO:0007669"/>
    <property type="project" value="UniProtKB-KW"/>
</dbReference>
<dbReference type="PRINTS" id="PR00260">
    <property type="entry name" value="CHEMTRNSDUCR"/>
</dbReference>
<dbReference type="SUPFAM" id="SSF58104">
    <property type="entry name" value="Methyl-accepting chemotaxis protein (MCP) signaling domain"/>
    <property type="match status" value="1"/>
</dbReference>
<organism evidence="5 6">
    <name type="scientific">Sphingomonas xinjiangensis</name>
    <dbReference type="NCBI Taxonomy" id="643568"/>
    <lineage>
        <taxon>Bacteria</taxon>
        <taxon>Pseudomonadati</taxon>
        <taxon>Pseudomonadota</taxon>
        <taxon>Alphaproteobacteria</taxon>
        <taxon>Sphingomonadales</taxon>
        <taxon>Sphingomonadaceae</taxon>
        <taxon>Sphingomonas</taxon>
    </lineage>
</organism>
<dbReference type="InterPro" id="IPR004089">
    <property type="entry name" value="MCPsignal_dom"/>
</dbReference>
<gene>
    <name evidence="5" type="ORF">FHT02_001571</name>
</gene>
<dbReference type="EMBL" id="JACIJF010000003">
    <property type="protein sequence ID" value="MBB5710343.1"/>
    <property type="molecule type" value="Genomic_DNA"/>
</dbReference>
<dbReference type="GO" id="GO:0016020">
    <property type="term" value="C:membrane"/>
    <property type="evidence" value="ECO:0007669"/>
    <property type="project" value="InterPro"/>
</dbReference>
<dbReference type="GO" id="GO:0006935">
    <property type="term" value="P:chemotaxis"/>
    <property type="evidence" value="ECO:0007669"/>
    <property type="project" value="InterPro"/>
</dbReference>
<evidence type="ECO:0000313" key="5">
    <source>
        <dbReference type="EMBL" id="MBB5710343.1"/>
    </source>
</evidence>
<dbReference type="CDD" id="cd18773">
    <property type="entry name" value="PDC1_HK_sensor"/>
    <property type="match status" value="1"/>
</dbReference>
<keyword evidence="6" id="KW-1185">Reference proteome</keyword>
<dbReference type="Gene3D" id="3.30.450.20">
    <property type="entry name" value="PAS domain"/>
    <property type="match status" value="1"/>
</dbReference>
<dbReference type="Pfam" id="PF00015">
    <property type="entry name" value="MCPsignal"/>
    <property type="match status" value="1"/>
</dbReference>
<accession>A0A840YQD1</accession>
<evidence type="ECO:0000259" key="4">
    <source>
        <dbReference type="PROSITE" id="PS50111"/>
    </source>
</evidence>
<feature type="domain" description="Methyl-accepting transducer" evidence="4">
    <location>
        <begin position="1"/>
        <end position="70"/>
    </location>
</feature>
<dbReference type="PROSITE" id="PS50111">
    <property type="entry name" value="CHEMOTAXIS_TRANSDUC_2"/>
    <property type="match status" value="1"/>
</dbReference>
<comment type="caution">
    <text evidence="5">The sequence shown here is derived from an EMBL/GenBank/DDBJ whole genome shotgun (WGS) entry which is preliminary data.</text>
</comment>
<evidence type="ECO:0000256" key="1">
    <source>
        <dbReference type="ARBA" id="ARBA00023224"/>
    </source>
</evidence>
<reference evidence="5 6" key="1">
    <citation type="submission" date="2020-08" db="EMBL/GenBank/DDBJ databases">
        <title>Genomic Encyclopedia of Type Strains, Phase IV (KMG-IV): sequencing the most valuable type-strain genomes for metagenomic binning, comparative biology and taxonomic classification.</title>
        <authorList>
            <person name="Goeker M."/>
        </authorList>
    </citation>
    <scope>NUCLEOTIDE SEQUENCE [LARGE SCALE GENOMIC DNA]</scope>
    <source>
        <strain evidence="5 6">DSM 26736</strain>
    </source>
</reference>
<dbReference type="AlphaFoldDB" id="A0A840YQD1"/>
<dbReference type="GO" id="GO:0004888">
    <property type="term" value="F:transmembrane signaling receptor activity"/>
    <property type="evidence" value="ECO:0007669"/>
    <property type="project" value="InterPro"/>
</dbReference>
<name>A0A840YQD1_9SPHN</name>